<name>A0ABV5R817_9ACTN</name>
<proteinExistence type="predicted"/>
<gene>
    <name evidence="2" type="ORF">ACFFTL_17065</name>
</gene>
<dbReference type="SUPFAM" id="SSF55781">
    <property type="entry name" value="GAF domain-like"/>
    <property type="match status" value="1"/>
</dbReference>
<dbReference type="EMBL" id="JBHMCG010000075">
    <property type="protein sequence ID" value="MFB9573970.1"/>
    <property type="molecule type" value="Genomic_DNA"/>
</dbReference>
<dbReference type="Proteomes" id="UP001589710">
    <property type="component" value="Unassembled WGS sequence"/>
</dbReference>
<organism evidence="2 3">
    <name type="scientific">Streptomyces yanii</name>
    <dbReference type="NCBI Taxonomy" id="78510"/>
    <lineage>
        <taxon>Bacteria</taxon>
        <taxon>Bacillati</taxon>
        <taxon>Actinomycetota</taxon>
        <taxon>Actinomycetes</taxon>
        <taxon>Kitasatosporales</taxon>
        <taxon>Streptomycetaceae</taxon>
        <taxon>Streptomyces</taxon>
    </lineage>
</organism>
<comment type="caution">
    <text evidence="2">The sequence shown here is derived from an EMBL/GenBank/DDBJ whole genome shotgun (WGS) entry which is preliminary data.</text>
</comment>
<feature type="region of interest" description="Disordered" evidence="1">
    <location>
        <begin position="1"/>
        <end position="33"/>
    </location>
</feature>
<keyword evidence="3" id="KW-1185">Reference proteome</keyword>
<evidence type="ECO:0000313" key="2">
    <source>
        <dbReference type="EMBL" id="MFB9573970.1"/>
    </source>
</evidence>
<dbReference type="Gene3D" id="3.30.450.40">
    <property type="match status" value="1"/>
</dbReference>
<dbReference type="RefSeq" id="WP_345509631.1">
    <property type="nucleotide sequence ID" value="NZ_BAAAXD010000003.1"/>
</dbReference>
<evidence type="ECO:0000256" key="1">
    <source>
        <dbReference type="SAM" id="MobiDB-lite"/>
    </source>
</evidence>
<sequence>MDSFDPVGFDDTGPADQPVTGLRSAELQHSPAKIRRQSYAVTVGTVSPETAGLTAPIRDAMGTAVAAVGMVTPVETFRPLGRAER</sequence>
<reference evidence="2 3" key="1">
    <citation type="submission" date="2024-09" db="EMBL/GenBank/DDBJ databases">
        <authorList>
            <person name="Sun Q."/>
            <person name="Mori K."/>
        </authorList>
    </citation>
    <scope>NUCLEOTIDE SEQUENCE [LARGE SCALE GENOMIC DNA]</scope>
    <source>
        <strain evidence="2 3">JCM 3331</strain>
    </source>
</reference>
<evidence type="ECO:0000313" key="3">
    <source>
        <dbReference type="Proteomes" id="UP001589710"/>
    </source>
</evidence>
<dbReference type="InterPro" id="IPR029016">
    <property type="entry name" value="GAF-like_dom_sf"/>
</dbReference>
<accession>A0ABV5R817</accession>
<protein>
    <submittedName>
        <fullName evidence="2">Uncharacterized protein</fullName>
    </submittedName>
</protein>